<keyword evidence="8" id="KW-1185">Reference proteome</keyword>
<evidence type="ECO:0000313" key="8">
    <source>
        <dbReference type="Proteomes" id="UP001163105"/>
    </source>
</evidence>
<evidence type="ECO:0000256" key="5">
    <source>
        <dbReference type="ARBA" id="ARBA00023002"/>
    </source>
</evidence>
<reference evidence="7" key="1">
    <citation type="submission" date="2023-01" db="EMBL/GenBank/DDBJ databases">
        <title>The growth and conidiation of Purpureocillium lavendulum are regulated by nitrogen source and histone H3K14 acetylation.</title>
        <authorList>
            <person name="Tang P."/>
            <person name="Han J."/>
            <person name="Zhang C."/>
            <person name="Tang P."/>
            <person name="Qi F."/>
            <person name="Zhang K."/>
            <person name="Liang L."/>
        </authorList>
    </citation>
    <scope>NUCLEOTIDE SEQUENCE</scope>
    <source>
        <strain evidence="7">YMF1.00683</strain>
    </source>
</reference>
<dbReference type="InterPro" id="IPR016166">
    <property type="entry name" value="FAD-bd_PCMH"/>
</dbReference>
<dbReference type="GO" id="GO:0071949">
    <property type="term" value="F:FAD binding"/>
    <property type="evidence" value="ECO:0007669"/>
    <property type="project" value="InterPro"/>
</dbReference>
<dbReference type="PANTHER" id="PTHR42973:SF39">
    <property type="entry name" value="FAD-BINDING PCMH-TYPE DOMAIN-CONTAINING PROTEIN"/>
    <property type="match status" value="1"/>
</dbReference>
<dbReference type="Pfam" id="PF01565">
    <property type="entry name" value="FAD_binding_4"/>
    <property type="match status" value="1"/>
</dbReference>
<evidence type="ECO:0000256" key="4">
    <source>
        <dbReference type="ARBA" id="ARBA00022827"/>
    </source>
</evidence>
<name>A0AB34FCV6_9HYPO</name>
<proteinExistence type="inferred from homology"/>
<evidence type="ECO:0000256" key="3">
    <source>
        <dbReference type="ARBA" id="ARBA00022630"/>
    </source>
</evidence>
<evidence type="ECO:0000256" key="2">
    <source>
        <dbReference type="ARBA" id="ARBA00005466"/>
    </source>
</evidence>
<keyword evidence="5" id="KW-0560">Oxidoreductase</keyword>
<comment type="caution">
    <text evidence="7">The sequence shown here is derived from an EMBL/GenBank/DDBJ whole genome shotgun (WGS) entry which is preliminary data.</text>
</comment>
<dbReference type="SUPFAM" id="SSF56176">
    <property type="entry name" value="FAD-binding/transporter-associated domain-like"/>
    <property type="match status" value="1"/>
</dbReference>
<feature type="domain" description="FAD-binding PCMH-type" evidence="6">
    <location>
        <begin position="106"/>
        <end position="281"/>
    </location>
</feature>
<gene>
    <name evidence="7" type="ORF">O9K51_10679</name>
</gene>
<dbReference type="Gene3D" id="3.30.465.10">
    <property type="match status" value="1"/>
</dbReference>
<comment type="similarity">
    <text evidence="2">Belongs to the oxygen-dependent FAD-linked oxidoreductase family.</text>
</comment>
<evidence type="ECO:0000256" key="1">
    <source>
        <dbReference type="ARBA" id="ARBA00001974"/>
    </source>
</evidence>
<dbReference type="GO" id="GO:0016740">
    <property type="term" value="F:transferase activity"/>
    <property type="evidence" value="ECO:0007669"/>
    <property type="project" value="UniProtKB-KW"/>
</dbReference>
<evidence type="ECO:0000259" key="6">
    <source>
        <dbReference type="PROSITE" id="PS51387"/>
    </source>
</evidence>
<keyword evidence="7" id="KW-0808">Transferase</keyword>
<dbReference type="EMBL" id="JAQHRD010000017">
    <property type="protein sequence ID" value="KAJ6436715.1"/>
    <property type="molecule type" value="Genomic_DNA"/>
</dbReference>
<organism evidence="7 8">
    <name type="scientific">Purpureocillium lavendulum</name>
    <dbReference type="NCBI Taxonomy" id="1247861"/>
    <lineage>
        <taxon>Eukaryota</taxon>
        <taxon>Fungi</taxon>
        <taxon>Dikarya</taxon>
        <taxon>Ascomycota</taxon>
        <taxon>Pezizomycotina</taxon>
        <taxon>Sordariomycetes</taxon>
        <taxon>Hypocreomycetidae</taxon>
        <taxon>Hypocreales</taxon>
        <taxon>Ophiocordycipitaceae</taxon>
        <taxon>Purpureocillium</taxon>
    </lineage>
</organism>
<evidence type="ECO:0000313" key="7">
    <source>
        <dbReference type="EMBL" id="KAJ6436715.1"/>
    </source>
</evidence>
<protein>
    <submittedName>
        <fullName evidence="7">Methyl transferase</fullName>
    </submittedName>
</protein>
<keyword evidence="3" id="KW-0285">Flavoprotein</keyword>
<sequence length="550" mass="60831">MPPVTDFRALNKSGPSFGARSDTKREATMKSLARLVSNHPAKQAAATGRLPNACRTSHNTMEDQPDVRINEVQVQSLLYQLDLRGISVQRTDGRNPPPEALLHDPAAEVPLLVISPRSEWGVEKSLRLLNELGFHGTNQIPISVKSGGHGYFNGASCRGIMLNLSEMNNASIADNTLMVQPGCVLGKTIHLLAQHRKAVPHGDCFGVGAGGHFLTAGWDLILARRYGLGCQSVIGGRIVLWDGSAVEVSEDQHPDLLHAMRGGAAAGVGVVTEIRLRLIKEPPLATWCFTPITREQLETCVHNDVISNALCLPRDISVSFRFHFDANQPGTVCSFNIVSLLPVEDTIECLYHHLGHDIASMVADRSRWSEKTLLSIRMLPASKVLAANPNMLAELTATKLHEDPLTYWNESSTSREMARSYQTSISHWVKPNCERMLLGMYTAFQSAQTYHERHRLYGLVILGGGRMLEAQDQCSMPLGQVLARAETHWDQPGGEDESWCRDFTELLSDIIRSEEDTKPGRPYRGDIWKAEQAKDIGLDAIAQKYDRRRG</sequence>
<dbReference type="InterPro" id="IPR036318">
    <property type="entry name" value="FAD-bd_PCMH-like_sf"/>
</dbReference>
<keyword evidence="4" id="KW-0274">FAD</keyword>
<comment type="cofactor">
    <cofactor evidence="1">
        <name>FAD</name>
        <dbReference type="ChEBI" id="CHEBI:57692"/>
    </cofactor>
</comment>
<dbReference type="PANTHER" id="PTHR42973">
    <property type="entry name" value="BINDING OXIDOREDUCTASE, PUTATIVE (AFU_ORTHOLOGUE AFUA_1G17690)-RELATED"/>
    <property type="match status" value="1"/>
</dbReference>
<accession>A0AB34FCV6</accession>
<dbReference type="InterPro" id="IPR016169">
    <property type="entry name" value="FAD-bd_PCMH_sub2"/>
</dbReference>
<dbReference type="Proteomes" id="UP001163105">
    <property type="component" value="Unassembled WGS sequence"/>
</dbReference>
<dbReference type="AlphaFoldDB" id="A0AB34FCV6"/>
<dbReference type="InterPro" id="IPR006094">
    <property type="entry name" value="Oxid_FAD_bind_N"/>
</dbReference>
<dbReference type="InterPro" id="IPR050416">
    <property type="entry name" value="FAD-linked_Oxidoreductase"/>
</dbReference>
<dbReference type="PROSITE" id="PS51387">
    <property type="entry name" value="FAD_PCMH"/>
    <property type="match status" value="1"/>
</dbReference>
<dbReference type="GO" id="GO:0016491">
    <property type="term" value="F:oxidoreductase activity"/>
    <property type="evidence" value="ECO:0007669"/>
    <property type="project" value="UniProtKB-KW"/>
</dbReference>